<evidence type="ECO:0008006" key="4">
    <source>
        <dbReference type="Google" id="ProtNLM"/>
    </source>
</evidence>
<protein>
    <recommendedName>
        <fullName evidence="4">Secreted protein</fullName>
    </recommendedName>
</protein>
<keyword evidence="1" id="KW-0732">Signal</keyword>
<dbReference type="HOGENOM" id="CLU_1928391_0_0_1"/>
<name>A0A0C3BSI4_PILCF</name>
<feature type="chain" id="PRO_5012204206" description="Secreted protein" evidence="1">
    <location>
        <begin position="16"/>
        <end position="131"/>
    </location>
</feature>
<keyword evidence="3" id="KW-1185">Reference proteome</keyword>
<proteinExistence type="predicted"/>
<gene>
    <name evidence="2" type="ORF">PILCRDRAFT_813424</name>
</gene>
<evidence type="ECO:0000313" key="2">
    <source>
        <dbReference type="EMBL" id="KIM89493.1"/>
    </source>
</evidence>
<reference evidence="2 3" key="1">
    <citation type="submission" date="2014-04" db="EMBL/GenBank/DDBJ databases">
        <authorList>
            <consortium name="DOE Joint Genome Institute"/>
            <person name="Kuo A."/>
            <person name="Tarkka M."/>
            <person name="Buscot F."/>
            <person name="Kohler A."/>
            <person name="Nagy L.G."/>
            <person name="Floudas D."/>
            <person name="Copeland A."/>
            <person name="Barry K.W."/>
            <person name="Cichocki N."/>
            <person name="Veneault-Fourrey C."/>
            <person name="LaButti K."/>
            <person name="Lindquist E.A."/>
            <person name="Lipzen A."/>
            <person name="Lundell T."/>
            <person name="Morin E."/>
            <person name="Murat C."/>
            <person name="Sun H."/>
            <person name="Tunlid A."/>
            <person name="Henrissat B."/>
            <person name="Grigoriev I.V."/>
            <person name="Hibbett D.S."/>
            <person name="Martin F."/>
            <person name="Nordberg H.P."/>
            <person name="Cantor M.N."/>
            <person name="Hua S.X."/>
        </authorList>
    </citation>
    <scope>NUCLEOTIDE SEQUENCE [LARGE SCALE GENOMIC DNA]</scope>
    <source>
        <strain evidence="2 3">F 1598</strain>
    </source>
</reference>
<accession>A0A0C3BSI4</accession>
<feature type="signal peptide" evidence="1">
    <location>
        <begin position="1"/>
        <end position="15"/>
    </location>
</feature>
<evidence type="ECO:0000256" key="1">
    <source>
        <dbReference type="SAM" id="SignalP"/>
    </source>
</evidence>
<organism evidence="2 3">
    <name type="scientific">Piloderma croceum (strain F 1598)</name>
    <dbReference type="NCBI Taxonomy" id="765440"/>
    <lineage>
        <taxon>Eukaryota</taxon>
        <taxon>Fungi</taxon>
        <taxon>Dikarya</taxon>
        <taxon>Basidiomycota</taxon>
        <taxon>Agaricomycotina</taxon>
        <taxon>Agaricomycetes</taxon>
        <taxon>Agaricomycetidae</taxon>
        <taxon>Atheliales</taxon>
        <taxon>Atheliaceae</taxon>
        <taxon>Piloderma</taxon>
    </lineage>
</organism>
<dbReference type="EMBL" id="KN832975">
    <property type="protein sequence ID" value="KIM89493.1"/>
    <property type="molecule type" value="Genomic_DNA"/>
</dbReference>
<dbReference type="Proteomes" id="UP000054166">
    <property type="component" value="Unassembled WGS sequence"/>
</dbReference>
<dbReference type="InParanoid" id="A0A0C3BSI4"/>
<evidence type="ECO:0000313" key="3">
    <source>
        <dbReference type="Proteomes" id="UP000054166"/>
    </source>
</evidence>
<dbReference type="AlphaFoldDB" id="A0A0C3BSI4"/>
<reference evidence="3" key="2">
    <citation type="submission" date="2015-01" db="EMBL/GenBank/DDBJ databases">
        <title>Evolutionary Origins and Diversification of the Mycorrhizal Mutualists.</title>
        <authorList>
            <consortium name="DOE Joint Genome Institute"/>
            <consortium name="Mycorrhizal Genomics Consortium"/>
            <person name="Kohler A."/>
            <person name="Kuo A."/>
            <person name="Nagy L.G."/>
            <person name="Floudas D."/>
            <person name="Copeland A."/>
            <person name="Barry K.W."/>
            <person name="Cichocki N."/>
            <person name="Veneault-Fourrey C."/>
            <person name="LaButti K."/>
            <person name="Lindquist E.A."/>
            <person name="Lipzen A."/>
            <person name="Lundell T."/>
            <person name="Morin E."/>
            <person name="Murat C."/>
            <person name="Riley R."/>
            <person name="Ohm R."/>
            <person name="Sun H."/>
            <person name="Tunlid A."/>
            <person name="Henrissat B."/>
            <person name="Grigoriev I.V."/>
            <person name="Hibbett D.S."/>
            <person name="Martin F."/>
        </authorList>
    </citation>
    <scope>NUCLEOTIDE SEQUENCE [LARGE SCALE GENOMIC DNA]</scope>
    <source>
        <strain evidence="3">F 1598</strain>
    </source>
</reference>
<sequence>MLLTKRCLVLTTVSCLPSPSSVPLARMPGIVQKCSPTIAAAHAVWQLTLLQSRVKIDRRALDTVHHMYDTTKGQKHSNKKDNEVLWKRSLHVSARPLSPFNPTFMAYFAPKYRLMPTVADIRHWQSAKLCC</sequence>